<reference evidence="3 4" key="1">
    <citation type="submission" date="2019-02" db="EMBL/GenBank/DDBJ databases">
        <title>Deep-cultivation of Planctomycetes and their phenomic and genomic characterization uncovers novel biology.</title>
        <authorList>
            <person name="Wiegand S."/>
            <person name="Jogler M."/>
            <person name="Boedeker C."/>
            <person name="Pinto D."/>
            <person name="Vollmers J."/>
            <person name="Rivas-Marin E."/>
            <person name="Kohn T."/>
            <person name="Peeters S.H."/>
            <person name="Heuer A."/>
            <person name="Rast P."/>
            <person name="Oberbeckmann S."/>
            <person name="Bunk B."/>
            <person name="Jeske O."/>
            <person name="Meyerdierks A."/>
            <person name="Storesund J.E."/>
            <person name="Kallscheuer N."/>
            <person name="Luecker S."/>
            <person name="Lage O.M."/>
            <person name="Pohl T."/>
            <person name="Merkel B.J."/>
            <person name="Hornburger P."/>
            <person name="Mueller R.-W."/>
            <person name="Bruemmer F."/>
            <person name="Labrenz M."/>
            <person name="Spormann A.M."/>
            <person name="Op den Camp H."/>
            <person name="Overmann J."/>
            <person name="Amann R."/>
            <person name="Jetten M.S.M."/>
            <person name="Mascher T."/>
            <person name="Medema M.H."/>
            <person name="Devos D.P."/>
            <person name="Kaster A.-K."/>
            <person name="Ovreas L."/>
            <person name="Rohde M."/>
            <person name="Galperin M.Y."/>
            <person name="Jogler C."/>
        </authorList>
    </citation>
    <scope>NUCLEOTIDE SEQUENCE [LARGE SCALE GENOMIC DNA]</scope>
    <source>
        <strain evidence="3 4">ElP</strain>
    </source>
</reference>
<dbReference type="AlphaFoldDB" id="A0A518H7X9"/>
<sequence>MARKKPSSPGDPPPASMTDAAGMLATFAAGVLAQPESRSLAADLKLGRSERAVIAGAPGLDVGLKEQLDIPSTATKSIPFTMDELARICLALSEALLDAEGRDAVKLLKVTGKVTDRLNQAIDEVEQAGKPQRAAPKSQRTTPKSQAAKAAGSVYQLKVTLKDIRPPVWRRLLVPDCSLSMLHEVIQVAMGWENYHLYDFEVGGEHYTDPRGMADLDMEDASRARLGQVAPEAKAKLRYTYDFGDNWQHEVLVEKVVSPEEGMTYPACIDGKRACPPEDLGGPWGYMEFAEAIRDPEHEQHEEFLEWRGEFDPEAFDPDAVNKNLRRLR</sequence>
<dbReference type="Proteomes" id="UP000317835">
    <property type="component" value="Chromosome"/>
</dbReference>
<dbReference type="KEGG" id="tpla:ElP_48980"/>
<dbReference type="Pfam" id="PF07929">
    <property type="entry name" value="PRiA4_ORF3"/>
    <property type="match status" value="1"/>
</dbReference>
<evidence type="ECO:0000256" key="1">
    <source>
        <dbReference type="SAM" id="MobiDB-lite"/>
    </source>
</evidence>
<name>A0A518H7X9_9BACT</name>
<keyword evidence="4" id="KW-1185">Reference proteome</keyword>
<dbReference type="PANTHER" id="PTHR41878:SF1">
    <property type="entry name" value="TNPR PROTEIN"/>
    <property type="match status" value="1"/>
</dbReference>
<evidence type="ECO:0000313" key="4">
    <source>
        <dbReference type="Proteomes" id="UP000317835"/>
    </source>
</evidence>
<organism evidence="3 4">
    <name type="scientific">Tautonia plasticadhaerens</name>
    <dbReference type="NCBI Taxonomy" id="2527974"/>
    <lineage>
        <taxon>Bacteria</taxon>
        <taxon>Pseudomonadati</taxon>
        <taxon>Planctomycetota</taxon>
        <taxon>Planctomycetia</taxon>
        <taxon>Isosphaerales</taxon>
        <taxon>Isosphaeraceae</taxon>
        <taxon>Tautonia</taxon>
    </lineage>
</organism>
<accession>A0A518H7X9</accession>
<gene>
    <name evidence="3" type="ORF">ElP_48980</name>
</gene>
<dbReference type="Gene3D" id="3.10.290.30">
    <property type="entry name" value="MM3350-like"/>
    <property type="match status" value="1"/>
</dbReference>
<dbReference type="RefSeq" id="WP_197446323.1">
    <property type="nucleotide sequence ID" value="NZ_CP036426.1"/>
</dbReference>
<dbReference type="InterPro" id="IPR012912">
    <property type="entry name" value="Plasmid_pRiA4b_Orf3-like"/>
</dbReference>
<protein>
    <submittedName>
        <fullName evidence="3">Plasmid pRiA4b ORF-3-like protein</fullName>
    </submittedName>
</protein>
<evidence type="ECO:0000313" key="3">
    <source>
        <dbReference type="EMBL" id="QDV36967.1"/>
    </source>
</evidence>
<evidence type="ECO:0000259" key="2">
    <source>
        <dbReference type="Pfam" id="PF07929"/>
    </source>
</evidence>
<feature type="region of interest" description="Disordered" evidence="1">
    <location>
        <begin position="127"/>
        <end position="148"/>
    </location>
</feature>
<dbReference type="InterPro" id="IPR024047">
    <property type="entry name" value="MM3350-like_sf"/>
</dbReference>
<dbReference type="EMBL" id="CP036426">
    <property type="protein sequence ID" value="QDV36967.1"/>
    <property type="molecule type" value="Genomic_DNA"/>
</dbReference>
<proteinExistence type="predicted"/>
<dbReference type="PANTHER" id="PTHR41878">
    <property type="entry name" value="LEXA REPRESSOR-RELATED"/>
    <property type="match status" value="1"/>
</dbReference>
<dbReference type="SUPFAM" id="SSF159941">
    <property type="entry name" value="MM3350-like"/>
    <property type="match status" value="1"/>
</dbReference>
<feature type="domain" description="Plasmid pRiA4b Orf3-like" evidence="2">
    <location>
        <begin position="154"/>
        <end position="319"/>
    </location>
</feature>